<keyword evidence="2" id="KW-1185">Reference proteome</keyword>
<dbReference type="AlphaFoldDB" id="A0AAN8M0K9"/>
<sequence>MGRCTLYILNIRIRKVLDIQEGIKSTNYSSISSYSSVEFIDNVDRGMGNVKLELYNVEFRVYRIEDVETRLPHSIRYAPSDQRKAWGSSE</sequence>
<dbReference type="EMBL" id="JAGTTL010000011">
    <property type="protein sequence ID" value="KAK6316437.1"/>
    <property type="molecule type" value="Genomic_DNA"/>
</dbReference>
<evidence type="ECO:0000313" key="1">
    <source>
        <dbReference type="EMBL" id="KAK6316437.1"/>
    </source>
</evidence>
<name>A0AAN8M0K9_9TELE</name>
<proteinExistence type="predicted"/>
<accession>A0AAN8M0K9</accession>
<evidence type="ECO:0000313" key="2">
    <source>
        <dbReference type="Proteomes" id="UP001356427"/>
    </source>
</evidence>
<gene>
    <name evidence="1" type="ORF">J4Q44_G00139610</name>
</gene>
<organism evidence="1 2">
    <name type="scientific">Coregonus suidteri</name>
    <dbReference type="NCBI Taxonomy" id="861788"/>
    <lineage>
        <taxon>Eukaryota</taxon>
        <taxon>Metazoa</taxon>
        <taxon>Chordata</taxon>
        <taxon>Craniata</taxon>
        <taxon>Vertebrata</taxon>
        <taxon>Euteleostomi</taxon>
        <taxon>Actinopterygii</taxon>
        <taxon>Neopterygii</taxon>
        <taxon>Teleostei</taxon>
        <taxon>Protacanthopterygii</taxon>
        <taxon>Salmoniformes</taxon>
        <taxon>Salmonidae</taxon>
        <taxon>Coregoninae</taxon>
        <taxon>Coregonus</taxon>
    </lineage>
</organism>
<protein>
    <submittedName>
        <fullName evidence="1">Uncharacterized protein</fullName>
    </submittedName>
</protein>
<reference evidence="1 2" key="1">
    <citation type="submission" date="2021-04" db="EMBL/GenBank/DDBJ databases">
        <authorList>
            <person name="De Guttry C."/>
            <person name="Zahm M."/>
            <person name="Klopp C."/>
            <person name="Cabau C."/>
            <person name="Louis A."/>
            <person name="Berthelot C."/>
            <person name="Parey E."/>
            <person name="Roest Crollius H."/>
            <person name="Montfort J."/>
            <person name="Robinson-Rechavi M."/>
            <person name="Bucao C."/>
            <person name="Bouchez O."/>
            <person name="Gislard M."/>
            <person name="Lluch J."/>
            <person name="Milhes M."/>
            <person name="Lampietro C."/>
            <person name="Lopez Roques C."/>
            <person name="Donnadieu C."/>
            <person name="Braasch I."/>
            <person name="Desvignes T."/>
            <person name="Postlethwait J."/>
            <person name="Bobe J."/>
            <person name="Wedekind C."/>
            <person name="Guiguen Y."/>
        </authorList>
    </citation>
    <scope>NUCLEOTIDE SEQUENCE [LARGE SCALE GENOMIC DNA]</scope>
    <source>
        <strain evidence="1">Cs_M1</strain>
        <tissue evidence="1">Blood</tissue>
    </source>
</reference>
<comment type="caution">
    <text evidence="1">The sequence shown here is derived from an EMBL/GenBank/DDBJ whole genome shotgun (WGS) entry which is preliminary data.</text>
</comment>
<dbReference type="Proteomes" id="UP001356427">
    <property type="component" value="Unassembled WGS sequence"/>
</dbReference>